<dbReference type="EMBL" id="JNVM01000001">
    <property type="protein sequence ID" value="KEQ27877.1"/>
    <property type="molecule type" value="Genomic_DNA"/>
</dbReference>
<accession>A0A081PB04</accession>
<evidence type="ECO:0000313" key="1">
    <source>
        <dbReference type="EMBL" id="KEQ27877.1"/>
    </source>
</evidence>
<sequence>MNEMEQTLSYEKIFELVQEIQNAQDSGEPYDEKLKLLKANVTYPDVEELLLHTDQGAEFIARRLFHHRSVLPGELNREELIGLVEQVMQCSGEEWEMDIWLDMITSSVADPSISDYIFWSDEDLSAEEIVDKALAYKPILL</sequence>
<comment type="caution">
    <text evidence="1">The sequence shown here is derived from an EMBL/GenBank/DDBJ whole genome shotgun (WGS) entry which is preliminary data.</text>
</comment>
<dbReference type="eggNOG" id="ENOG5033AAN">
    <property type="taxonomic scope" value="Bacteria"/>
</dbReference>
<gene>
    <name evidence="1" type="ORF">ET33_00155</name>
</gene>
<dbReference type="AlphaFoldDB" id="A0A081PB04"/>
<name>A0A081PB04_9BACL</name>
<protein>
    <submittedName>
        <fullName evidence="1">E9imm peptide</fullName>
    </submittedName>
</protein>
<keyword evidence="2" id="KW-1185">Reference proteome</keyword>
<reference evidence="1 2" key="1">
    <citation type="submission" date="2014-06" db="EMBL/GenBank/DDBJ databases">
        <title>Draft genome sequence of Paenibacillus sp. MSt1.</title>
        <authorList>
            <person name="Aw Y.K."/>
            <person name="Ong K.S."/>
            <person name="Gan H.M."/>
            <person name="Lee S.M."/>
        </authorList>
    </citation>
    <scope>NUCLEOTIDE SEQUENCE [LARGE SCALE GENOMIC DNA]</scope>
    <source>
        <strain evidence="1 2">MSt1</strain>
    </source>
</reference>
<proteinExistence type="predicted"/>
<organism evidence="1 2">
    <name type="scientific">Paenibacillus tyrfis</name>
    <dbReference type="NCBI Taxonomy" id="1501230"/>
    <lineage>
        <taxon>Bacteria</taxon>
        <taxon>Bacillati</taxon>
        <taxon>Bacillota</taxon>
        <taxon>Bacilli</taxon>
        <taxon>Bacillales</taxon>
        <taxon>Paenibacillaceae</taxon>
        <taxon>Paenibacillus</taxon>
    </lineage>
</organism>
<dbReference type="Proteomes" id="UP000028123">
    <property type="component" value="Unassembled WGS sequence"/>
</dbReference>
<evidence type="ECO:0000313" key="2">
    <source>
        <dbReference type="Proteomes" id="UP000028123"/>
    </source>
</evidence>